<proteinExistence type="predicted"/>
<keyword evidence="1" id="KW-0472">Membrane</keyword>
<organism evidence="2 3">
    <name type="scientific">Candidatus Falkowbacteria bacterium CG23_combo_of_CG06-09_8_20_14_all_41_10</name>
    <dbReference type="NCBI Taxonomy" id="1974571"/>
    <lineage>
        <taxon>Bacteria</taxon>
        <taxon>Candidatus Falkowiibacteriota</taxon>
    </lineage>
</organism>
<dbReference type="EMBL" id="PCSE01000049">
    <property type="protein sequence ID" value="PIP34679.1"/>
    <property type="molecule type" value="Genomic_DNA"/>
</dbReference>
<gene>
    <name evidence="2" type="ORF">COX21_01605</name>
</gene>
<feature type="transmembrane region" description="Helical" evidence="1">
    <location>
        <begin position="63"/>
        <end position="81"/>
    </location>
</feature>
<evidence type="ECO:0000256" key="1">
    <source>
        <dbReference type="SAM" id="Phobius"/>
    </source>
</evidence>
<evidence type="ECO:0000313" key="2">
    <source>
        <dbReference type="EMBL" id="PIP34679.1"/>
    </source>
</evidence>
<keyword evidence="1" id="KW-0812">Transmembrane</keyword>
<comment type="caution">
    <text evidence="2">The sequence shown here is derived from an EMBL/GenBank/DDBJ whole genome shotgun (WGS) entry which is preliminary data.</text>
</comment>
<reference evidence="2 3" key="1">
    <citation type="submission" date="2017-09" db="EMBL/GenBank/DDBJ databases">
        <title>Depth-based differentiation of microbial function through sediment-hosted aquifers and enrichment of novel symbionts in the deep terrestrial subsurface.</title>
        <authorList>
            <person name="Probst A.J."/>
            <person name="Ladd B."/>
            <person name="Jarett J.K."/>
            <person name="Geller-Mcgrath D.E."/>
            <person name="Sieber C.M."/>
            <person name="Emerson J.B."/>
            <person name="Anantharaman K."/>
            <person name="Thomas B.C."/>
            <person name="Malmstrom R."/>
            <person name="Stieglmeier M."/>
            <person name="Klingl A."/>
            <person name="Woyke T."/>
            <person name="Ryan C.M."/>
            <person name="Banfield J.F."/>
        </authorList>
    </citation>
    <scope>NUCLEOTIDE SEQUENCE [LARGE SCALE GENOMIC DNA]</scope>
    <source>
        <strain evidence="2">CG23_combo_of_CG06-09_8_20_14_all_41_10</strain>
    </source>
</reference>
<sequence length="151" mass="16797">MTERELIKKLNNLQHVKPDDSWKTSHREILLAQVQNTSGDFHLSTLGNFWMLTRNVFASVPQFAWASVVIVLFLATGIFFGDRLPVGPNNSLYIARVISERAKLSTMSDGAAKSRLTVQYSSGHARDIASALSDVNNTSNQEEVAKLNDTF</sequence>
<evidence type="ECO:0000313" key="3">
    <source>
        <dbReference type="Proteomes" id="UP000231408"/>
    </source>
</evidence>
<evidence type="ECO:0008006" key="4">
    <source>
        <dbReference type="Google" id="ProtNLM"/>
    </source>
</evidence>
<name>A0A2G9ZNC1_9BACT</name>
<accession>A0A2G9ZNC1</accession>
<feature type="non-terminal residue" evidence="2">
    <location>
        <position position="151"/>
    </location>
</feature>
<protein>
    <recommendedName>
        <fullName evidence="4">DUF5667 domain-containing protein</fullName>
    </recommendedName>
</protein>
<dbReference type="AlphaFoldDB" id="A0A2G9ZNC1"/>
<keyword evidence="1" id="KW-1133">Transmembrane helix</keyword>
<dbReference type="Proteomes" id="UP000231408">
    <property type="component" value="Unassembled WGS sequence"/>
</dbReference>